<comment type="subcellular location">
    <subcellularLocation>
        <location evidence="4">Cytoplasm</location>
    </subcellularLocation>
</comment>
<name>A0A0F3MLY3_9RICK</name>
<dbReference type="InterPro" id="IPR013805">
    <property type="entry name" value="GrpE_CC"/>
</dbReference>
<dbReference type="SUPFAM" id="SSF58014">
    <property type="entry name" value="Coiled-coil domain of nucleotide exchange factor GrpE"/>
    <property type="match status" value="1"/>
</dbReference>
<evidence type="ECO:0000256" key="6">
    <source>
        <dbReference type="RuleBase" id="RU004478"/>
    </source>
</evidence>
<dbReference type="Proteomes" id="UP000033616">
    <property type="component" value="Unassembled WGS sequence"/>
</dbReference>
<dbReference type="AlphaFoldDB" id="A0A0F3MLY3"/>
<dbReference type="PATRIC" id="fig|1359168.3.peg.1092"/>
<proteinExistence type="inferred from homology"/>
<dbReference type="PRINTS" id="PR00773">
    <property type="entry name" value="GRPEPROTEIN"/>
</dbReference>
<evidence type="ECO:0000313" key="10">
    <source>
        <dbReference type="Proteomes" id="UP000033616"/>
    </source>
</evidence>
<dbReference type="InterPro" id="IPR009012">
    <property type="entry name" value="GrpE_head"/>
</dbReference>
<comment type="subunit">
    <text evidence="4">Homodimer.</text>
</comment>
<dbReference type="PANTHER" id="PTHR21237:SF23">
    <property type="entry name" value="GRPE PROTEIN HOMOLOG, MITOCHONDRIAL"/>
    <property type="match status" value="1"/>
</dbReference>
<comment type="caution">
    <text evidence="9">The sequence shown here is derived from an EMBL/GenBank/DDBJ whole genome shotgun (WGS) entry which is preliminary data.</text>
</comment>
<dbReference type="EMBL" id="LANP01000006">
    <property type="protein sequence ID" value="KJV56745.1"/>
    <property type="molecule type" value="Genomic_DNA"/>
</dbReference>
<protein>
    <recommendedName>
        <fullName evidence="4 5">Protein GrpE</fullName>
    </recommendedName>
    <alternativeName>
        <fullName evidence="4">HSP-70 cofactor</fullName>
    </alternativeName>
</protein>
<keyword evidence="2 4" id="KW-0346">Stress response</keyword>
<sequence>MQDSHTNNIDKNNESSHQDDNKSLKQEVSEVLNDDLIQKKDNEISQLNDNLLRAIAENENIIKRYERQLQEAKEYSIFNFAKNILSVLDDLGLALSTMEHQLDDSNNHANEKIKNAVAGIEMTQKKLLSILNQYGIEKFEPKIGDNFDSNIHHVLLLVKDAQYEKGAITNVMQVGYKLKDRLLRPAMVSVAE</sequence>
<dbReference type="GO" id="GO:0051087">
    <property type="term" value="F:protein-folding chaperone binding"/>
    <property type="evidence" value="ECO:0007669"/>
    <property type="project" value="InterPro"/>
</dbReference>
<accession>A0A0F3MLY3</accession>
<comment type="similarity">
    <text evidence="1 4 6">Belongs to the GrpE family.</text>
</comment>
<comment type="function">
    <text evidence="4 5">Participates actively in the response to hyperosmotic and heat shock by preventing the aggregation of stress-denatured proteins, in association with DnaK and GrpE. It is the nucleotide exchange factor for DnaK and may function as a thermosensor. Unfolded proteins bind initially to DnaJ; upon interaction with the DnaJ-bound protein, DnaK hydrolyzes its bound ATP, resulting in the formation of a stable complex. GrpE releases ADP from DnaK; ATP binding to DnaK triggers the release of the substrate protein, thus completing the reaction cycle. Several rounds of ATP-dependent interactions between DnaJ, DnaK and GrpE are required for fully efficient folding.</text>
</comment>
<keyword evidence="10" id="KW-1185">Reference proteome</keyword>
<keyword evidence="3 4" id="KW-0143">Chaperone</keyword>
<reference evidence="9 10" key="1">
    <citation type="submission" date="2015-02" db="EMBL/GenBank/DDBJ databases">
        <title>Genome Sequencing of Rickettsiales.</title>
        <authorList>
            <person name="Daugherty S.C."/>
            <person name="Su Q."/>
            <person name="Abolude K."/>
            <person name="Beier-Sexton M."/>
            <person name="Carlyon J.A."/>
            <person name="Carter R."/>
            <person name="Day N.P."/>
            <person name="Dumler S.J."/>
            <person name="Dyachenko V."/>
            <person name="Godinez A."/>
            <person name="Kurtti T.J."/>
            <person name="Lichay M."/>
            <person name="Mullins K.E."/>
            <person name="Ott S."/>
            <person name="Pappas-Brown V."/>
            <person name="Paris D.H."/>
            <person name="Patel P."/>
            <person name="Richards A.L."/>
            <person name="Sadzewicz L."/>
            <person name="Sears K."/>
            <person name="Seidman D."/>
            <person name="Sengamalay N."/>
            <person name="Stenos J."/>
            <person name="Tallon L.J."/>
            <person name="Vincent G."/>
            <person name="Fraser C.M."/>
            <person name="Munderloh U."/>
            <person name="Dunning-Hotopp J.C."/>
        </authorList>
    </citation>
    <scope>NUCLEOTIDE SEQUENCE [LARGE SCALE GENOMIC DNA]</scope>
    <source>
        <strain evidence="9 10">Fuller</strain>
    </source>
</reference>
<evidence type="ECO:0000256" key="7">
    <source>
        <dbReference type="SAM" id="Coils"/>
    </source>
</evidence>
<dbReference type="InterPro" id="IPR000740">
    <property type="entry name" value="GrpE"/>
</dbReference>
<dbReference type="GO" id="GO:0051082">
    <property type="term" value="F:unfolded protein binding"/>
    <property type="evidence" value="ECO:0007669"/>
    <property type="project" value="TreeGrafter"/>
</dbReference>
<dbReference type="CDD" id="cd00446">
    <property type="entry name" value="GrpE"/>
    <property type="match status" value="1"/>
</dbReference>
<dbReference type="RefSeq" id="WP_045797085.1">
    <property type="nucleotide sequence ID" value="NZ_LANP01000006.1"/>
</dbReference>
<dbReference type="GO" id="GO:0006457">
    <property type="term" value="P:protein folding"/>
    <property type="evidence" value="ECO:0007669"/>
    <property type="project" value="InterPro"/>
</dbReference>
<evidence type="ECO:0000256" key="1">
    <source>
        <dbReference type="ARBA" id="ARBA00009054"/>
    </source>
</evidence>
<feature type="compositionally biased region" description="Polar residues" evidence="8">
    <location>
        <begin position="1"/>
        <end position="10"/>
    </location>
</feature>
<dbReference type="STRING" id="1359168.OCHUTO_0335"/>
<evidence type="ECO:0000256" key="8">
    <source>
        <dbReference type="SAM" id="MobiDB-lite"/>
    </source>
</evidence>
<dbReference type="GO" id="GO:0042803">
    <property type="term" value="F:protein homodimerization activity"/>
    <property type="evidence" value="ECO:0007669"/>
    <property type="project" value="InterPro"/>
</dbReference>
<gene>
    <name evidence="4" type="primary">grpE</name>
    <name evidence="9" type="ORF">OCHUTO_0335</name>
</gene>
<keyword evidence="4" id="KW-0963">Cytoplasm</keyword>
<dbReference type="PANTHER" id="PTHR21237">
    <property type="entry name" value="GRPE PROTEIN"/>
    <property type="match status" value="1"/>
</dbReference>
<evidence type="ECO:0000313" key="9">
    <source>
        <dbReference type="EMBL" id="KJV56745.1"/>
    </source>
</evidence>
<feature type="region of interest" description="Disordered" evidence="8">
    <location>
        <begin position="1"/>
        <end position="27"/>
    </location>
</feature>
<organism evidence="9 10">
    <name type="scientific">Orientia chuto str. Dubai</name>
    <dbReference type="NCBI Taxonomy" id="1359168"/>
    <lineage>
        <taxon>Bacteria</taxon>
        <taxon>Pseudomonadati</taxon>
        <taxon>Pseudomonadota</taxon>
        <taxon>Alphaproteobacteria</taxon>
        <taxon>Rickettsiales</taxon>
        <taxon>Rickettsiaceae</taxon>
        <taxon>Rickettsieae</taxon>
        <taxon>Orientia</taxon>
    </lineage>
</organism>
<evidence type="ECO:0000256" key="4">
    <source>
        <dbReference type="HAMAP-Rule" id="MF_01151"/>
    </source>
</evidence>
<evidence type="ECO:0000256" key="2">
    <source>
        <dbReference type="ARBA" id="ARBA00023016"/>
    </source>
</evidence>
<dbReference type="Gene3D" id="3.90.20.20">
    <property type="match status" value="1"/>
</dbReference>
<dbReference type="HAMAP" id="MF_01151">
    <property type="entry name" value="GrpE"/>
    <property type="match status" value="1"/>
</dbReference>
<dbReference type="GO" id="GO:0000774">
    <property type="term" value="F:adenyl-nucleotide exchange factor activity"/>
    <property type="evidence" value="ECO:0007669"/>
    <property type="project" value="InterPro"/>
</dbReference>
<evidence type="ECO:0000256" key="5">
    <source>
        <dbReference type="RuleBase" id="RU000639"/>
    </source>
</evidence>
<dbReference type="GO" id="GO:0005737">
    <property type="term" value="C:cytoplasm"/>
    <property type="evidence" value="ECO:0007669"/>
    <property type="project" value="UniProtKB-SubCell"/>
</dbReference>
<dbReference type="OrthoDB" id="9789811at2"/>
<dbReference type="SUPFAM" id="SSF51064">
    <property type="entry name" value="Head domain of nucleotide exchange factor GrpE"/>
    <property type="match status" value="1"/>
</dbReference>
<dbReference type="Pfam" id="PF01025">
    <property type="entry name" value="GrpE"/>
    <property type="match status" value="1"/>
</dbReference>
<dbReference type="PROSITE" id="PS01071">
    <property type="entry name" value="GRPE"/>
    <property type="match status" value="1"/>
</dbReference>
<keyword evidence="7" id="KW-0175">Coiled coil</keyword>
<feature type="compositionally biased region" description="Basic and acidic residues" evidence="8">
    <location>
        <begin position="11"/>
        <end position="27"/>
    </location>
</feature>
<evidence type="ECO:0000256" key="3">
    <source>
        <dbReference type="ARBA" id="ARBA00023186"/>
    </source>
</evidence>
<dbReference type="Gene3D" id="2.30.22.10">
    <property type="entry name" value="Head domain of nucleotide exchange factor GrpE"/>
    <property type="match status" value="1"/>
</dbReference>
<feature type="coiled-coil region" evidence="7">
    <location>
        <begin position="37"/>
        <end position="75"/>
    </location>
</feature>